<evidence type="ECO:0000256" key="1">
    <source>
        <dbReference type="ARBA" id="ARBA00004167"/>
    </source>
</evidence>
<dbReference type="Pfam" id="PF02416">
    <property type="entry name" value="TatA_B_E"/>
    <property type="match status" value="1"/>
</dbReference>
<dbReference type="GO" id="GO:0043953">
    <property type="term" value="P:protein transport by the Tat complex"/>
    <property type="evidence" value="ECO:0007669"/>
    <property type="project" value="UniProtKB-UniRule"/>
</dbReference>
<dbReference type="PANTHER" id="PTHR33162">
    <property type="entry name" value="SEC-INDEPENDENT PROTEIN TRANSLOCASE PROTEIN TATA, CHLOROPLASTIC"/>
    <property type="match status" value="1"/>
</dbReference>
<comment type="subunit">
    <text evidence="9">The Tat system comprises two distinct complexes: a TatABC complex, containing multiple copies of TatA, TatB and TatC subunits, and a separate TatA complex, containing only TatA subunits. Substrates initially bind to the TatABC complex, which probably triggers association of the separate TatA complex to form the active translocon.</text>
</comment>
<evidence type="ECO:0000256" key="3">
    <source>
        <dbReference type="ARBA" id="ARBA00022475"/>
    </source>
</evidence>
<keyword evidence="6 9" id="KW-1133">Transmembrane helix</keyword>
<dbReference type="InterPro" id="IPR003369">
    <property type="entry name" value="TatA/B/E"/>
</dbReference>
<dbReference type="EMBL" id="FWFV01000008">
    <property type="protein sequence ID" value="SLN57402.1"/>
    <property type="molecule type" value="Genomic_DNA"/>
</dbReference>
<evidence type="ECO:0000256" key="7">
    <source>
        <dbReference type="ARBA" id="ARBA00023010"/>
    </source>
</evidence>
<dbReference type="HAMAP" id="MF_00237">
    <property type="entry name" value="TatB"/>
    <property type="match status" value="1"/>
</dbReference>
<evidence type="ECO:0000313" key="11">
    <source>
        <dbReference type="EMBL" id="SLN57402.1"/>
    </source>
</evidence>
<evidence type="ECO:0000256" key="2">
    <source>
        <dbReference type="ARBA" id="ARBA00022448"/>
    </source>
</evidence>
<dbReference type="GO" id="GO:0008320">
    <property type="term" value="F:protein transmembrane transporter activity"/>
    <property type="evidence" value="ECO:0007669"/>
    <property type="project" value="UniProtKB-UniRule"/>
</dbReference>
<keyword evidence="3 9" id="KW-1003">Cell membrane</keyword>
<dbReference type="AlphaFoldDB" id="A0A1Y5T7K7"/>
<keyword evidence="8 9" id="KW-0472">Membrane</keyword>
<feature type="region of interest" description="Disordered" evidence="10">
    <location>
        <begin position="85"/>
        <end position="170"/>
    </location>
</feature>
<dbReference type="OrthoDB" id="7206969at2"/>
<organism evidence="11 12">
    <name type="scientific">Palleronia marisminoris</name>
    <dbReference type="NCBI Taxonomy" id="315423"/>
    <lineage>
        <taxon>Bacteria</taxon>
        <taxon>Pseudomonadati</taxon>
        <taxon>Pseudomonadota</taxon>
        <taxon>Alphaproteobacteria</taxon>
        <taxon>Rhodobacterales</taxon>
        <taxon>Roseobacteraceae</taxon>
        <taxon>Palleronia</taxon>
    </lineage>
</organism>
<comment type="function">
    <text evidence="9">Part of the twin-arginine translocation (Tat) system that transports large folded proteins containing a characteristic twin-arginine motif in their signal peptide across membranes. Together with TatC, TatB is part of a receptor directly interacting with Tat signal peptides. TatB may form an oligomeric binding site that transiently accommodates folded Tat precursor proteins before their translocation.</text>
</comment>
<evidence type="ECO:0000256" key="8">
    <source>
        <dbReference type="ARBA" id="ARBA00023136"/>
    </source>
</evidence>
<comment type="similarity">
    <text evidence="9">Belongs to the TatB family.</text>
</comment>
<comment type="subcellular location">
    <subcellularLocation>
        <location evidence="9">Cell membrane</location>
        <topology evidence="9">Single-pass membrane protein</topology>
    </subcellularLocation>
    <subcellularLocation>
        <location evidence="1">Membrane</location>
        <topology evidence="1">Single-pass membrane protein</topology>
    </subcellularLocation>
</comment>
<dbReference type="RefSeq" id="WP_085854774.1">
    <property type="nucleotide sequence ID" value="NZ_FOPF01000008.1"/>
</dbReference>
<keyword evidence="4 9" id="KW-0812">Transmembrane</keyword>
<sequence>MFDIGMTELLVIGIVALIVVGPKDLPGMFRTLGRFTGKMRSMAREFQRAMEDAADESGVRDIHKDLKGYSNPKKYGLDKLNEAADSFDKWDPMKEPRKKGSAGSGPATQALSEERREKAEKFKQAAADRAQARRDREAATSAADGPATSAPAKDTGTAADTPLTSEDDKA</sequence>
<dbReference type="STRING" id="315423.SAMN04488020_10858"/>
<keyword evidence="5 9" id="KW-0653">Protein transport</keyword>
<dbReference type="Proteomes" id="UP000193870">
    <property type="component" value="Unassembled WGS sequence"/>
</dbReference>
<gene>
    <name evidence="9 11" type="primary">tatB</name>
    <name evidence="11" type="ORF">PAM7066_02766</name>
</gene>
<dbReference type="GO" id="GO:0033281">
    <property type="term" value="C:TAT protein transport complex"/>
    <property type="evidence" value="ECO:0007669"/>
    <property type="project" value="UniProtKB-UniRule"/>
</dbReference>
<proteinExistence type="inferred from homology"/>
<accession>A0A1Y5T7K7</accession>
<dbReference type="PRINTS" id="PR01506">
    <property type="entry name" value="TATBPROTEIN"/>
</dbReference>
<keyword evidence="7 9" id="KW-0811">Translocation</keyword>
<evidence type="ECO:0000256" key="9">
    <source>
        <dbReference type="HAMAP-Rule" id="MF_00237"/>
    </source>
</evidence>
<dbReference type="PANTHER" id="PTHR33162:SF1">
    <property type="entry name" value="SEC-INDEPENDENT PROTEIN TRANSLOCASE PROTEIN TATA, CHLOROPLASTIC"/>
    <property type="match status" value="1"/>
</dbReference>
<keyword evidence="12" id="KW-1185">Reference proteome</keyword>
<feature type="compositionally biased region" description="Basic and acidic residues" evidence="10">
    <location>
        <begin position="112"/>
        <end position="123"/>
    </location>
</feature>
<name>A0A1Y5T7K7_9RHOB</name>
<evidence type="ECO:0000256" key="5">
    <source>
        <dbReference type="ARBA" id="ARBA00022927"/>
    </source>
</evidence>
<feature type="compositionally biased region" description="Basic and acidic residues" evidence="10">
    <location>
        <begin position="85"/>
        <end position="95"/>
    </location>
</feature>
<evidence type="ECO:0000256" key="4">
    <source>
        <dbReference type="ARBA" id="ARBA00022692"/>
    </source>
</evidence>
<dbReference type="InterPro" id="IPR018448">
    <property type="entry name" value="TatB"/>
</dbReference>
<dbReference type="Gene3D" id="1.20.5.3310">
    <property type="match status" value="1"/>
</dbReference>
<evidence type="ECO:0000256" key="6">
    <source>
        <dbReference type="ARBA" id="ARBA00022989"/>
    </source>
</evidence>
<keyword evidence="2 9" id="KW-0813">Transport</keyword>
<reference evidence="11 12" key="1">
    <citation type="submission" date="2017-03" db="EMBL/GenBank/DDBJ databases">
        <authorList>
            <person name="Afonso C.L."/>
            <person name="Miller P.J."/>
            <person name="Scott M.A."/>
            <person name="Spackman E."/>
            <person name="Goraichik I."/>
            <person name="Dimitrov K.M."/>
            <person name="Suarez D.L."/>
            <person name="Swayne D.E."/>
        </authorList>
    </citation>
    <scope>NUCLEOTIDE SEQUENCE [LARGE SCALE GENOMIC DNA]</scope>
    <source>
        <strain evidence="11 12">CECT 7066</strain>
    </source>
</reference>
<dbReference type="NCBIfam" id="TIGR01410">
    <property type="entry name" value="tatB"/>
    <property type="match status" value="1"/>
</dbReference>
<evidence type="ECO:0000313" key="12">
    <source>
        <dbReference type="Proteomes" id="UP000193870"/>
    </source>
</evidence>
<protein>
    <recommendedName>
        <fullName evidence="9">Sec-independent protein translocase protein TatB</fullName>
    </recommendedName>
</protein>
<evidence type="ECO:0000256" key="10">
    <source>
        <dbReference type="SAM" id="MobiDB-lite"/>
    </source>
</evidence>